<feature type="compositionally biased region" description="Low complexity" evidence="1">
    <location>
        <begin position="14"/>
        <end position="25"/>
    </location>
</feature>
<dbReference type="Gramene" id="ORUFI04G01300.1">
    <property type="protein sequence ID" value="ORUFI04G01300.1"/>
    <property type="gene ID" value="ORUFI04G01300"/>
</dbReference>
<dbReference type="HOGENOM" id="CLU_1743530_0_0_1"/>
<sequence length="150" mass="15513">MAAAARSNGVGTEDSSSGLDGGSNSKQRRQAWTTEGKPRTEVAGGDGGGSPEWHRRMRKAMTAKGEPRTAVAGRDDSGRGAEDGGAARREQWRGTCRRRRSILSLSTLLSLSLPARGGSSHASPGMVAARHFLMPAAASTARTVVATGAP</sequence>
<evidence type="ECO:0008006" key="4">
    <source>
        <dbReference type="Google" id="ProtNLM"/>
    </source>
</evidence>
<feature type="region of interest" description="Disordered" evidence="1">
    <location>
        <begin position="1"/>
        <end position="94"/>
    </location>
</feature>
<dbReference type="EnsemblPlants" id="ORUFI04G01300.1">
    <property type="protein sequence ID" value="ORUFI04G01300.1"/>
    <property type="gene ID" value="ORUFI04G01300"/>
</dbReference>
<reference evidence="3" key="1">
    <citation type="submission" date="2013-06" db="EMBL/GenBank/DDBJ databases">
        <authorList>
            <person name="Zhao Q."/>
        </authorList>
    </citation>
    <scope>NUCLEOTIDE SEQUENCE</scope>
    <source>
        <strain evidence="3">cv. W1943</strain>
    </source>
</reference>
<keyword evidence="3" id="KW-1185">Reference proteome</keyword>
<proteinExistence type="predicted"/>
<evidence type="ECO:0000256" key="1">
    <source>
        <dbReference type="SAM" id="MobiDB-lite"/>
    </source>
</evidence>
<accession>A0A0E0P4R0</accession>
<protein>
    <recommendedName>
        <fullName evidence="4">DUF834 domain-containing protein</fullName>
    </recommendedName>
</protein>
<evidence type="ECO:0000313" key="2">
    <source>
        <dbReference type="EnsemblPlants" id="ORUFI04G01300.1"/>
    </source>
</evidence>
<reference evidence="2" key="2">
    <citation type="submission" date="2015-06" db="UniProtKB">
        <authorList>
            <consortium name="EnsemblPlants"/>
        </authorList>
    </citation>
    <scope>IDENTIFICATION</scope>
</reference>
<organism evidence="2 3">
    <name type="scientific">Oryza rufipogon</name>
    <name type="common">Brownbeard rice</name>
    <name type="synonym">Asian wild rice</name>
    <dbReference type="NCBI Taxonomy" id="4529"/>
    <lineage>
        <taxon>Eukaryota</taxon>
        <taxon>Viridiplantae</taxon>
        <taxon>Streptophyta</taxon>
        <taxon>Embryophyta</taxon>
        <taxon>Tracheophyta</taxon>
        <taxon>Spermatophyta</taxon>
        <taxon>Magnoliopsida</taxon>
        <taxon>Liliopsida</taxon>
        <taxon>Poales</taxon>
        <taxon>Poaceae</taxon>
        <taxon>BOP clade</taxon>
        <taxon>Oryzoideae</taxon>
        <taxon>Oryzeae</taxon>
        <taxon>Oryzinae</taxon>
        <taxon>Oryza</taxon>
    </lineage>
</organism>
<dbReference type="Proteomes" id="UP000008022">
    <property type="component" value="Unassembled WGS sequence"/>
</dbReference>
<name>A0A0E0P4R0_ORYRU</name>
<feature type="compositionally biased region" description="Basic and acidic residues" evidence="1">
    <location>
        <begin position="73"/>
        <end position="92"/>
    </location>
</feature>
<evidence type="ECO:0000313" key="3">
    <source>
        <dbReference type="Proteomes" id="UP000008022"/>
    </source>
</evidence>
<dbReference type="AlphaFoldDB" id="A0A0E0P4R0"/>